<dbReference type="KEGG" id="mpar:F7D14_19430"/>
<dbReference type="Proteomes" id="UP000422569">
    <property type="component" value="Chromosome"/>
</dbReference>
<dbReference type="RefSeq" id="WP_016918429.1">
    <property type="nucleotide sequence ID" value="NZ_CP044331.1"/>
</dbReference>
<feature type="chain" id="PRO_5025368863" description="DUF2946 domain-containing protein" evidence="1">
    <location>
        <begin position="35"/>
        <end position="138"/>
    </location>
</feature>
<protein>
    <recommendedName>
        <fullName evidence="4">DUF2946 domain-containing protein</fullName>
    </recommendedName>
</protein>
<keyword evidence="1" id="KW-0732">Signal</keyword>
<evidence type="ECO:0000313" key="2">
    <source>
        <dbReference type="EMBL" id="QGM99442.1"/>
    </source>
</evidence>
<sequence>MKPAFPPSFPPGAASGLARALLLAAALLASAPFAAPFALGLSGTKERIASAFVCFASGAPMPDAQKGRPGPASDRGIDCVLCQTLCRGVAPMAARPGLVGATPILGDSLRSRMVADRVAPTPRPLLSNRARAPPSSLT</sequence>
<dbReference type="EMBL" id="CP044331">
    <property type="protein sequence ID" value="QGM99442.1"/>
    <property type="molecule type" value="Genomic_DNA"/>
</dbReference>
<reference evidence="2 3" key="1">
    <citation type="submission" date="2019-09" db="EMBL/GenBank/DDBJ databases">
        <title>Isolation and complete genome sequencing of Methylocystis species.</title>
        <authorList>
            <person name="Rumah B.L."/>
            <person name="Stead C.E."/>
            <person name="Stevens B.C."/>
            <person name="Minton N.P."/>
            <person name="Grosse-Honebrink A."/>
            <person name="Zhang Y."/>
        </authorList>
    </citation>
    <scope>NUCLEOTIDE SEQUENCE [LARGE SCALE GENOMIC DNA]</scope>
    <source>
        <strain evidence="2 3">BRCS2</strain>
    </source>
</reference>
<feature type="signal peptide" evidence="1">
    <location>
        <begin position="1"/>
        <end position="34"/>
    </location>
</feature>
<gene>
    <name evidence="2" type="ORF">F7D14_19430</name>
</gene>
<proteinExistence type="predicted"/>
<dbReference type="AlphaFoldDB" id="A0A6B8MCD3"/>
<accession>A0A6B8MCD3</accession>
<evidence type="ECO:0000256" key="1">
    <source>
        <dbReference type="SAM" id="SignalP"/>
    </source>
</evidence>
<keyword evidence="3" id="KW-1185">Reference proteome</keyword>
<organism evidence="2 3">
    <name type="scientific">Methylocystis parvus</name>
    <dbReference type="NCBI Taxonomy" id="134"/>
    <lineage>
        <taxon>Bacteria</taxon>
        <taxon>Pseudomonadati</taxon>
        <taxon>Pseudomonadota</taxon>
        <taxon>Alphaproteobacteria</taxon>
        <taxon>Hyphomicrobiales</taxon>
        <taxon>Methylocystaceae</taxon>
        <taxon>Methylocystis</taxon>
    </lineage>
</organism>
<evidence type="ECO:0008006" key="4">
    <source>
        <dbReference type="Google" id="ProtNLM"/>
    </source>
</evidence>
<evidence type="ECO:0000313" key="3">
    <source>
        <dbReference type="Proteomes" id="UP000422569"/>
    </source>
</evidence>
<name>A0A6B8MCD3_9HYPH</name>